<keyword evidence="5" id="KW-1185">Reference proteome</keyword>
<proteinExistence type="inferred from homology"/>
<protein>
    <recommendedName>
        <fullName evidence="1">Sugar fermentation stimulation protein homolog</fullName>
    </recommendedName>
</protein>
<organism evidence="4 5">
    <name type="scientific">Diplocloster agilis</name>
    <dbReference type="NCBI Taxonomy" id="2850323"/>
    <lineage>
        <taxon>Bacteria</taxon>
        <taxon>Bacillati</taxon>
        <taxon>Bacillota</taxon>
        <taxon>Clostridia</taxon>
        <taxon>Lachnospirales</taxon>
        <taxon>Lachnospiraceae</taxon>
        <taxon>Diplocloster</taxon>
    </lineage>
</organism>
<accession>A0A949K7R9</accession>
<comment type="similarity">
    <text evidence="1">Belongs to the SfsA family.</text>
</comment>
<dbReference type="InterPro" id="IPR040452">
    <property type="entry name" value="SfsA_C"/>
</dbReference>
<evidence type="ECO:0000259" key="2">
    <source>
        <dbReference type="Pfam" id="PF03749"/>
    </source>
</evidence>
<dbReference type="Pfam" id="PF17746">
    <property type="entry name" value="SfsA_N"/>
    <property type="match status" value="1"/>
</dbReference>
<dbReference type="HAMAP" id="MF_00095">
    <property type="entry name" value="SfsA"/>
    <property type="match status" value="1"/>
</dbReference>
<feature type="domain" description="Sugar fermentation stimulation protein C-terminal" evidence="2">
    <location>
        <begin position="80"/>
        <end position="213"/>
    </location>
</feature>
<dbReference type="GO" id="GO:0003677">
    <property type="term" value="F:DNA binding"/>
    <property type="evidence" value="ECO:0007669"/>
    <property type="project" value="InterPro"/>
</dbReference>
<dbReference type="PANTHER" id="PTHR30545:SF2">
    <property type="entry name" value="SUGAR FERMENTATION STIMULATION PROTEIN A"/>
    <property type="match status" value="1"/>
</dbReference>
<dbReference type="Gene3D" id="2.40.50.580">
    <property type="match status" value="1"/>
</dbReference>
<dbReference type="Gene3D" id="3.40.1350.60">
    <property type="match status" value="1"/>
</dbReference>
<dbReference type="InterPro" id="IPR041465">
    <property type="entry name" value="SfsA_N"/>
</dbReference>
<dbReference type="Proteomes" id="UP000712157">
    <property type="component" value="Unassembled WGS sequence"/>
</dbReference>
<sequence>MKYERMEPAEFLERPNRFVAYVRTRAGREVCHVKNTGRCAELLVPGADILVQRTDRQKRKTALDLIGVYKGGRLINMDSQAPNQVAEEWIREGGLFKDASFIRREKKYHNSRFDLYIEEKGRKIFLEVKGVTLEQDGTAMFPDAPTERGIKHLNELCDCIREGYEAYVLFVIQMEGVACFTPNMATAPEFGQALLRARKAGVHLLARDCVVTTDTLKIRDEVKIKLPPDR</sequence>
<reference evidence="4" key="1">
    <citation type="submission" date="2021-06" db="EMBL/GenBank/DDBJ databases">
        <title>Description of novel taxa of the family Lachnospiraceae.</title>
        <authorList>
            <person name="Chaplin A.V."/>
            <person name="Sokolova S.R."/>
            <person name="Pikina A.P."/>
            <person name="Korzhanova M."/>
            <person name="Belova V."/>
            <person name="Korostin D."/>
            <person name="Efimov B.A."/>
        </authorList>
    </citation>
    <scope>NUCLEOTIDE SEQUENCE</scope>
    <source>
        <strain evidence="4">ASD5720</strain>
    </source>
</reference>
<dbReference type="CDD" id="cd22359">
    <property type="entry name" value="SfsA-like_bacterial"/>
    <property type="match status" value="1"/>
</dbReference>
<feature type="domain" description="SfsA N-terminal OB" evidence="3">
    <location>
        <begin position="12"/>
        <end position="76"/>
    </location>
</feature>
<evidence type="ECO:0000313" key="5">
    <source>
        <dbReference type="Proteomes" id="UP000712157"/>
    </source>
</evidence>
<evidence type="ECO:0000259" key="3">
    <source>
        <dbReference type="Pfam" id="PF17746"/>
    </source>
</evidence>
<evidence type="ECO:0000256" key="1">
    <source>
        <dbReference type="HAMAP-Rule" id="MF_00095"/>
    </source>
</evidence>
<dbReference type="InterPro" id="IPR005224">
    <property type="entry name" value="SfsA"/>
</dbReference>
<dbReference type="PANTHER" id="PTHR30545">
    <property type="entry name" value="SUGAR FERMENTATION STIMULATION PROTEIN A"/>
    <property type="match status" value="1"/>
</dbReference>
<comment type="caution">
    <text evidence="4">The sequence shown here is derived from an EMBL/GenBank/DDBJ whole genome shotgun (WGS) entry which is preliminary data.</text>
</comment>
<dbReference type="Pfam" id="PF03749">
    <property type="entry name" value="SfsA"/>
    <property type="match status" value="1"/>
</dbReference>
<dbReference type="NCBIfam" id="TIGR00230">
    <property type="entry name" value="sfsA"/>
    <property type="match status" value="1"/>
</dbReference>
<dbReference type="RefSeq" id="WP_158345060.1">
    <property type="nucleotide sequence ID" value="NZ_JAHQCW010000018.1"/>
</dbReference>
<evidence type="ECO:0000313" key="4">
    <source>
        <dbReference type="EMBL" id="MBU9737272.1"/>
    </source>
</evidence>
<dbReference type="AlphaFoldDB" id="A0A949K7R9"/>
<dbReference type="EMBL" id="JAHQCW010000018">
    <property type="protein sequence ID" value="MBU9737272.1"/>
    <property type="molecule type" value="Genomic_DNA"/>
</dbReference>
<gene>
    <name evidence="1 4" type="primary">sfsA</name>
    <name evidence="4" type="ORF">KTH89_12045</name>
</gene>
<name>A0A949K7R9_9FIRM</name>